<name>A0A1D8KSU7_9CAUD</name>
<dbReference type="Proteomes" id="UP000204364">
    <property type="component" value="Segment"/>
</dbReference>
<dbReference type="GeneID" id="30310137"/>
<keyword evidence="2" id="KW-1185">Reference proteome</keyword>
<accession>A0A1D8KSU7</accession>
<evidence type="ECO:0000313" key="1">
    <source>
        <dbReference type="EMBL" id="AOV61657.1"/>
    </source>
</evidence>
<dbReference type="KEGG" id="vg:30310137"/>
<protein>
    <submittedName>
        <fullName evidence="1">Uncharacterized protein</fullName>
    </submittedName>
</protein>
<gene>
    <name evidence="1" type="ORF">P090810_184</name>
</gene>
<dbReference type="RefSeq" id="YP_009325173.1">
    <property type="nucleotide sequence ID" value="NC_031944.1"/>
</dbReference>
<dbReference type="OrthoDB" id="18209at10239"/>
<organism evidence="1 2">
    <name type="scientific">Synechococcus phage S-WAM1</name>
    <dbReference type="NCBI Taxonomy" id="1815521"/>
    <lineage>
        <taxon>Viruses</taxon>
        <taxon>Duplodnaviria</taxon>
        <taxon>Heunggongvirae</taxon>
        <taxon>Uroviricota</taxon>
        <taxon>Caudoviricetes</taxon>
        <taxon>Pantevenvirales</taxon>
        <taxon>Kyanoviridae</taxon>
        <taxon>Sokavirus</taxon>
        <taxon>Sokavirus swam1</taxon>
    </lineage>
</organism>
<proteinExistence type="predicted"/>
<sequence>MRPQSAKAKGRRFQQWVRDMLIEHRDIHPEDIESRSMGAAGEDIMMARDARQKFPFSIECKNVEKLNVYEAYEQACANAGENTPILFMKKNGKKPLAVVDAEWFIKHVHNSN</sequence>
<evidence type="ECO:0000313" key="2">
    <source>
        <dbReference type="Proteomes" id="UP000204364"/>
    </source>
</evidence>
<dbReference type="EMBL" id="KU686210">
    <property type="protein sequence ID" value="AOV61657.1"/>
    <property type="molecule type" value="Genomic_DNA"/>
</dbReference>
<reference evidence="1 2" key="1">
    <citation type="journal article" date="2016" name="Virology">
        <title>The genomic content and context of auxiliary metabolic genes in marine cyanomyoviruses.</title>
        <authorList>
            <person name="Crummett L.T."/>
            <person name="Puxty R.J."/>
            <person name="Weihe C."/>
            <person name="Marston M.F."/>
            <person name="Martiny J.B."/>
        </authorList>
    </citation>
    <scope>NUCLEOTIDE SEQUENCE [LARGE SCALE GENOMIC DNA]</scope>
    <source>
        <strain evidence="1">0810PA09</strain>
    </source>
</reference>